<evidence type="ECO:0000313" key="4">
    <source>
        <dbReference type="Proteomes" id="UP000745577"/>
    </source>
</evidence>
<dbReference type="InterPro" id="IPR050194">
    <property type="entry name" value="Glycosyltransferase_grp1"/>
</dbReference>
<evidence type="ECO:0000259" key="1">
    <source>
        <dbReference type="Pfam" id="PF00534"/>
    </source>
</evidence>
<dbReference type="Pfam" id="PF13439">
    <property type="entry name" value="Glyco_transf_4"/>
    <property type="match status" value="1"/>
</dbReference>
<gene>
    <name evidence="3" type="ORF">KC675_01055</name>
</gene>
<reference evidence="3" key="1">
    <citation type="submission" date="2020-04" db="EMBL/GenBank/DDBJ databases">
        <authorList>
            <person name="Zhang T."/>
        </authorList>
    </citation>
    <scope>NUCLEOTIDE SEQUENCE</scope>
    <source>
        <strain evidence="3">HKST-UBA15</strain>
    </source>
</reference>
<proteinExistence type="predicted"/>
<dbReference type="AlphaFoldDB" id="A0A955I8H9"/>
<sequence>MLTTYYHPHISGLTLYFQRLAEEYVKLGHDVTILCAQHDKSLKSTEVIMGVKVIRTPYLVKINKGMVLPKIIFDAWKPLRKADVLHNNLPSIEALPVVILAKLLRVPVVTTYVCDITLPRFFGSKLIDKIIDINHHLVLKLSDTIASFTIDFAKHSRVLKNYYKRTLEVLPIVELDKKNILKIDELEKSPHPRIGMATRIAADKGIDYMINALPNIWKKFPTAQLFLVGTINAVGEERYLEKLQPLFDKYKDKIHLLGQVSPDSMPYYFKNIDVLVVASTNSTEAFGMVQVEAMLEGTPVVATDLPGVRVPIHTTGMGEIAKIADSEDLANRIINVLNKKKVYPKDALAKFKKQNVIKTNLKMYNDLLENH</sequence>
<comment type="caution">
    <text evidence="3">The sequence shown here is derived from an EMBL/GenBank/DDBJ whole genome shotgun (WGS) entry which is preliminary data.</text>
</comment>
<dbReference type="EMBL" id="JAGQLL010000010">
    <property type="protein sequence ID" value="MCA9379746.1"/>
    <property type="molecule type" value="Genomic_DNA"/>
</dbReference>
<evidence type="ECO:0000313" key="3">
    <source>
        <dbReference type="EMBL" id="MCA9379746.1"/>
    </source>
</evidence>
<dbReference type="PANTHER" id="PTHR45947">
    <property type="entry name" value="SULFOQUINOVOSYL TRANSFERASE SQD2"/>
    <property type="match status" value="1"/>
</dbReference>
<dbReference type="GO" id="GO:0016757">
    <property type="term" value="F:glycosyltransferase activity"/>
    <property type="evidence" value="ECO:0007669"/>
    <property type="project" value="InterPro"/>
</dbReference>
<dbReference type="SUPFAM" id="SSF53756">
    <property type="entry name" value="UDP-Glycosyltransferase/glycogen phosphorylase"/>
    <property type="match status" value="1"/>
</dbReference>
<dbReference type="InterPro" id="IPR001296">
    <property type="entry name" value="Glyco_trans_1"/>
</dbReference>
<dbReference type="Gene3D" id="3.40.50.2000">
    <property type="entry name" value="Glycogen Phosphorylase B"/>
    <property type="match status" value="2"/>
</dbReference>
<feature type="domain" description="Glycosyl transferase family 1" evidence="1">
    <location>
        <begin position="185"/>
        <end position="341"/>
    </location>
</feature>
<dbReference type="InterPro" id="IPR028098">
    <property type="entry name" value="Glyco_trans_4-like_N"/>
</dbReference>
<reference evidence="3" key="2">
    <citation type="journal article" date="2021" name="Microbiome">
        <title>Successional dynamics and alternative stable states in a saline activated sludge microbial community over 9 years.</title>
        <authorList>
            <person name="Wang Y."/>
            <person name="Ye J."/>
            <person name="Ju F."/>
            <person name="Liu L."/>
            <person name="Boyd J.A."/>
            <person name="Deng Y."/>
            <person name="Parks D.H."/>
            <person name="Jiang X."/>
            <person name="Yin X."/>
            <person name="Woodcroft B.J."/>
            <person name="Tyson G.W."/>
            <person name="Hugenholtz P."/>
            <person name="Polz M.F."/>
            <person name="Zhang T."/>
        </authorList>
    </citation>
    <scope>NUCLEOTIDE SEQUENCE</scope>
    <source>
        <strain evidence="3">HKST-UBA15</strain>
    </source>
</reference>
<dbReference type="CDD" id="cd03801">
    <property type="entry name" value="GT4_PimA-like"/>
    <property type="match status" value="1"/>
</dbReference>
<organism evidence="3 4">
    <name type="scientific">Candidatus Dojkabacteria bacterium</name>
    <dbReference type="NCBI Taxonomy" id="2099670"/>
    <lineage>
        <taxon>Bacteria</taxon>
        <taxon>Candidatus Dojkabacteria</taxon>
    </lineage>
</organism>
<evidence type="ECO:0000259" key="2">
    <source>
        <dbReference type="Pfam" id="PF13439"/>
    </source>
</evidence>
<accession>A0A955I8H9</accession>
<dbReference type="Proteomes" id="UP000745577">
    <property type="component" value="Unassembled WGS sequence"/>
</dbReference>
<feature type="domain" description="Glycosyltransferase subfamily 4-like N-terminal" evidence="2">
    <location>
        <begin position="11"/>
        <end position="112"/>
    </location>
</feature>
<dbReference type="PANTHER" id="PTHR45947:SF3">
    <property type="entry name" value="SULFOQUINOVOSYL TRANSFERASE SQD2"/>
    <property type="match status" value="1"/>
</dbReference>
<protein>
    <submittedName>
        <fullName evidence="3">Glycosyltransferase family 4 protein</fullName>
    </submittedName>
</protein>
<name>A0A955I8H9_9BACT</name>
<dbReference type="Pfam" id="PF00534">
    <property type="entry name" value="Glycos_transf_1"/>
    <property type="match status" value="1"/>
</dbReference>